<dbReference type="Proteomes" id="UP000285652">
    <property type="component" value="Unassembled WGS sequence"/>
</dbReference>
<proteinExistence type="predicted"/>
<gene>
    <name evidence="6" type="ORF">DW885_09600</name>
    <name evidence="5" type="ORF">DWV67_06325</name>
    <name evidence="7" type="ORF">DWZ24_04390</name>
</gene>
<protein>
    <submittedName>
        <fullName evidence="5">ATP-binding cassette domain-containing protein</fullName>
    </submittedName>
</protein>
<feature type="domain" description="ABC transporter" evidence="4">
    <location>
        <begin position="2"/>
        <end position="240"/>
    </location>
</feature>
<dbReference type="GO" id="GO:0016887">
    <property type="term" value="F:ATP hydrolysis activity"/>
    <property type="evidence" value="ECO:0007669"/>
    <property type="project" value="InterPro"/>
</dbReference>
<dbReference type="SUPFAM" id="SSF52540">
    <property type="entry name" value="P-loop containing nucleoside triphosphate hydrolases"/>
    <property type="match status" value="1"/>
</dbReference>
<dbReference type="InterPro" id="IPR005670">
    <property type="entry name" value="PstB-like"/>
</dbReference>
<evidence type="ECO:0000313" key="6">
    <source>
        <dbReference type="EMBL" id="RHB39055.1"/>
    </source>
</evidence>
<dbReference type="InterPro" id="IPR003439">
    <property type="entry name" value="ABC_transporter-like_ATP-bd"/>
</dbReference>
<sequence>MLTIEHLNCGYGNHEILHDISVTIPDKKITAIVGQSGCGKTTFLKTLNRMVEEEQGYTTGKISLGDADIKSISKETLRSRIGMVFQQPIAFPHSIEKNLTYVLKYYGIRDKKVLSEKVEESLKKAKLYEEVKDQLKKSALKLSGGQKQRLAIARSLCVNPEILLLDEPCSALDMKNTIAIEETLMELKGQYTFVIVTHNLGQAKRIADQIIFMDQGKILEVTDKETFFDSPATELAREQIQYM</sequence>
<evidence type="ECO:0000313" key="10">
    <source>
        <dbReference type="Proteomes" id="UP000285652"/>
    </source>
</evidence>
<evidence type="ECO:0000313" key="7">
    <source>
        <dbReference type="EMBL" id="RHN18444.1"/>
    </source>
</evidence>
<dbReference type="PANTHER" id="PTHR43423:SF1">
    <property type="entry name" value="ABC TRANSPORTER I FAMILY MEMBER 17"/>
    <property type="match status" value="1"/>
</dbReference>
<dbReference type="Proteomes" id="UP000284883">
    <property type="component" value="Unassembled WGS sequence"/>
</dbReference>
<dbReference type="EMBL" id="QRQQ01000002">
    <property type="protein sequence ID" value="RHN18444.1"/>
    <property type="molecule type" value="Genomic_DNA"/>
</dbReference>
<evidence type="ECO:0000259" key="4">
    <source>
        <dbReference type="PROSITE" id="PS50893"/>
    </source>
</evidence>
<dbReference type="Proteomes" id="UP000266376">
    <property type="component" value="Unassembled WGS sequence"/>
</dbReference>
<dbReference type="CDD" id="cd03260">
    <property type="entry name" value="ABC_PstB_phosphate_transporter"/>
    <property type="match status" value="1"/>
</dbReference>
<dbReference type="RefSeq" id="WP_118001221.1">
    <property type="nucleotide sequence ID" value="NZ_QRQQ01000002.1"/>
</dbReference>
<dbReference type="PANTHER" id="PTHR43423">
    <property type="entry name" value="ABC TRANSPORTER I FAMILY MEMBER 17"/>
    <property type="match status" value="1"/>
</dbReference>
<evidence type="ECO:0000313" key="5">
    <source>
        <dbReference type="EMBL" id="RGW54176.1"/>
    </source>
</evidence>
<dbReference type="InterPro" id="IPR003593">
    <property type="entry name" value="AAA+_ATPase"/>
</dbReference>
<dbReference type="EMBL" id="QSAJ01000011">
    <property type="protein sequence ID" value="RGW54176.1"/>
    <property type="molecule type" value="Genomic_DNA"/>
</dbReference>
<keyword evidence="3 5" id="KW-0067">ATP-binding</keyword>
<dbReference type="PROSITE" id="PS00211">
    <property type="entry name" value="ABC_TRANSPORTER_1"/>
    <property type="match status" value="1"/>
</dbReference>
<evidence type="ECO:0000256" key="2">
    <source>
        <dbReference type="ARBA" id="ARBA00022741"/>
    </source>
</evidence>
<dbReference type="GO" id="GO:0035435">
    <property type="term" value="P:phosphate ion transmembrane transport"/>
    <property type="evidence" value="ECO:0007669"/>
    <property type="project" value="InterPro"/>
</dbReference>
<dbReference type="GO" id="GO:0005315">
    <property type="term" value="F:phosphate transmembrane transporter activity"/>
    <property type="evidence" value="ECO:0007669"/>
    <property type="project" value="InterPro"/>
</dbReference>
<evidence type="ECO:0000256" key="3">
    <source>
        <dbReference type="ARBA" id="ARBA00022840"/>
    </source>
</evidence>
<dbReference type="GO" id="GO:0005524">
    <property type="term" value="F:ATP binding"/>
    <property type="evidence" value="ECO:0007669"/>
    <property type="project" value="UniProtKB-KW"/>
</dbReference>
<dbReference type="Gene3D" id="3.40.50.300">
    <property type="entry name" value="P-loop containing nucleotide triphosphate hydrolases"/>
    <property type="match status" value="1"/>
</dbReference>
<dbReference type="SMART" id="SM00382">
    <property type="entry name" value="AAA"/>
    <property type="match status" value="1"/>
</dbReference>
<dbReference type="EMBL" id="QSGQ01000006">
    <property type="protein sequence ID" value="RHB39055.1"/>
    <property type="molecule type" value="Genomic_DNA"/>
</dbReference>
<name>A0A395XPG4_9FIRM</name>
<dbReference type="GO" id="GO:0016020">
    <property type="term" value="C:membrane"/>
    <property type="evidence" value="ECO:0007669"/>
    <property type="project" value="InterPro"/>
</dbReference>
<dbReference type="InterPro" id="IPR027417">
    <property type="entry name" value="P-loop_NTPase"/>
</dbReference>
<evidence type="ECO:0000313" key="8">
    <source>
        <dbReference type="Proteomes" id="UP000266376"/>
    </source>
</evidence>
<accession>A0A395XPG4</accession>
<reference evidence="8 9" key="1">
    <citation type="submission" date="2018-08" db="EMBL/GenBank/DDBJ databases">
        <title>A genome reference for cultivated species of the human gut microbiota.</title>
        <authorList>
            <person name="Zou Y."/>
            <person name="Xue W."/>
            <person name="Luo G."/>
        </authorList>
    </citation>
    <scope>NUCLEOTIDE SEQUENCE [LARGE SCALE GENOMIC DNA]</scope>
    <source>
        <strain evidence="5 8">AF12-11</strain>
        <strain evidence="7 10">AF31-13BH</strain>
        <strain evidence="6 9">AM40-15AC</strain>
    </source>
</reference>
<dbReference type="InterPro" id="IPR017871">
    <property type="entry name" value="ABC_transporter-like_CS"/>
</dbReference>
<organism evidence="5 8">
    <name type="scientific">Dorea formicigenerans</name>
    <dbReference type="NCBI Taxonomy" id="39486"/>
    <lineage>
        <taxon>Bacteria</taxon>
        <taxon>Bacillati</taxon>
        <taxon>Bacillota</taxon>
        <taxon>Clostridia</taxon>
        <taxon>Lachnospirales</taxon>
        <taxon>Lachnospiraceae</taxon>
        <taxon>Dorea</taxon>
    </lineage>
</organism>
<dbReference type="PROSITE" id="PS50893">
    <property type="entry name" value="ABC_TRANSPORTER_2"/>
    <property type="match status" value="1"/>
</dbReference>
<comment type="caution">
    <text evidence="5">The sequence shown here is derived from an EMBL/GenBank/DDBJ whole genome shotgun (WGS) entry which is preliminary data.</text>
</comment>
<keyword evidence="2" id="KW-0547">Nucleotide-binding</keyword>
<keyword evidence="1" id="KW-0813">Transport</keyword>
<dbReference type="AlphaFoldDB" id="A0A395XPG4"/>
<dbReference type="Pfam" id="PF00005">
    <property type="entry name" value="ABC_tran"/>
    <property type="match status" value="1"/>
</dbReference>
<evidence type="ECO:0000256" key="1">
    <source>
        <dbReference type="ARBA" id="ARBA00022448"/>
    </source>
</evidence>
<evidence type="ECO:0000313" key="9">
    <source>
        <dbReference type="Proteomes" id="UP000284883"/>
    </source>
</evidence>